<reference evidence="8" key="1">
    <citation type="submission" date="2021-01" db="EMBL/GenBank/DDBJ databases">
        <authorList>
            <person name="Corre E."/>
            <person name="Pelletier E."/>
            <person name="Niang G."/>
            <person name="Scheremetjew M."/>
            <person name="Finn R."/>
            <person name="Kale V."/>
            <person name="Holt S."/>
            <person name="Cochrane G."/>
            <person name="Meng A."/>
            <person name="Brown T."/>
            <person name="Cohen L."/>
        </authorList>
    </citation>
    <scope>NUCLEOTIDE SEQUENCE</scope>
    <source>
        <strain evidence="8">UNC1205</strain>
    </source>
</reference>
<feature type="domain" description="Diacylglycerol glucosyltransferase N-terminal" evidence="7">
    <location>
        <begin position="2"/>
        <end position="144"/>
    </location>
</feature>
<evidence type="ECO:0000256" key="1">
    <source>
        <dbReference type="ARBA" id="ARBA00006962"/>
    </source>
</evidence>
<dbReference type="InterPro" id="IPR009695">
    <property type="entry name" value="Diacylglyc_glucosyltr_N"/>
</dbReference>
<dbReference type="GO" id="GO:0031969">
    <property type="term" value="C:chloroplast membrane"/>
    <property type="evidence" value="ECO:0007669"/>
    <property type="project" value="UniProtKB-SubCell"/>
</dbReference>
<dbReference type="EMBL" id="HBFL01002017">
    <property type="protein sequence ID" value="CAD8761389.1"/>
    <property type="molecule type" value="Transcribed_RNA"/>
</dbReference>
<keyword evidence="4" id="KW-0808">Transferase</keyword>
<comment type="similarity">
    <text evidence="1">Belongs to the glycosyltransferase 28 family.</text>
</comment>
<evidence type="ECO:0000259" key="6">
    <source>
        <dbReference type="Pfam" id="PF04101"/>
    </source>
</evidence>
<keyword evidence="3" id="KW-0328">Glycosyltransferase</keyword>
<dbReference type="EC" id="2.4.1.46" evidence="2"/>
<dbReference type="InterPro" id="IPR007235">
    <property type="entry name" value="Glyco_trans_28_C"/>
</dbReference>
<proteinExistence type="inferred from homology"/>
<name>A0A7S0UG26_9STRA</name>
<dbReference type="Pfam" id="PF04101">
    <property type="entry name" value="Glyco_tran_28_C"/>
    <property type="match status" value="1"/>
</dbReference>
<dbReference type="PANTHER" id="PTHR43025:SF3">
    <property type="entry name" value="MONOGALACTOSYLDIACYLGLYCEROL SYNTHASE 1, CHLOROPLASTIC"/>
    <property type="match status" value="1"/>
</dbReference>
<dbReference type="GO" id="GO:0009247">
    <property type="term" value="P:glycolipid biosynthetic process"/>
    <property type="evidence" value="ECO:0007669"/>
    <property type="project" value="InterPro"/>
</dbReference>
<dbReference type="PANTHER" id="PTHR43025">
    <property type="entry name" value="MONOGALACTOSYLDIACYLGLYCEROL SYNTHASE"/>
    <property type="match status" value="1"/>
</dbReference>
<dbReference type="Pfam" id="PF06925">
    <property type="entry name" value="MGDG_synth"/>
    <property type="match status" value="1"/>
</dbReference>
<dbReference type="SUPFAM" id="SSF53756">
    <property type="entry name" value="UDP-Glycosyltransferase/glycogen phosphorylase"/>
    <property type="match status" value="1"/>
</dbReference>
<accession>A0A7S0UG26</accession>
<dbReference type="GO" id="GO:0046509">
    <property type="term" value="F:1,2-diacylglycerol 3-beta-galactosyltransferase activity"/>
    <property type="evidence" value="ECO:0007669"/>
    <property type="project" value="UniProtKB-EC"/>
</dbReference>
<evidence type="ECO:0000313" key="8">
    <source>
        <dbReference type="EMBL" id="CAD8761389.1"/>
    </source>
</evidence>
<evidence type="ECO:0000256" key="4">
    <source>
        <dbReference type="ARBA" id="ARBA00022679"/>
    </source>
</evidence>
<dbReference type="InterPro" id="IPR050519">
    <property type="entry name" value="Glycosyltransf_28_UgtP"/>
</dbReference>
<evidence type="ECO:0000256" key="5">
    <source>
        <dbReference type="ARBA" id="ARBA00046299"/>
    </source>
</evidence>
<protein>
    <recommendedName>
        <fullName evidence="2">monogalactosyldiacylglycerol synthase</fullName>
        <ecNumber evidence="2">2.4.1.46</ecNumber>
    </recommendedName>
</protein>
<comment type="subcellular location">
    <subcellularLocation>
        <location evidence="5">Plastid</location>
        <location evidence="5">Chloroplast membrane</location>
    </subcellularLocation>
</comment>
<dbReference type="Gene3D" id="3.40.50.2000">
    <property type="entry name" value="Glycogen Phosphorylase B"/>
    <property type="match status" value="1"/>
</dbReference>
<organism evidence="8">
    <name type="scientific">Pseudo-nitzschia delicatissima</name>
    <dbReference type="NCBI Taxonomy" id="44447"/>
    <lineage>
        <taxon>Eukaryota</taxon>
        <taxon>Sar</taxon>
        <taxon>Stramenopiles</taxon>
        <taxon>Ochrophyta</taxon>
        <taxon>Bacillariophyta</taxon>
        <taxon>Bacillariophyceae</taxon>
        <taxon>Bacillariophycidae</taxon>
        <taxon>Bacillariales</taxon>
        <taxon>Bacillariaceae</taxon>
        <taxon>Pseudo-nitzschia</taxon>
    </lineage>
</organism>
<evidence type="ECO:0000256" key="2">
    <source>
        <dbReference type="ARBA" id="ARBA00012615"/>
    </source>
</evidence>
<dbReference type="AlphaFoldDB" id="A0A7S0UG26"/>
<feature type="domain" description="Glycosyl transferase family 28 C-terminal" evidence="6">
    <location>
        <begin position="184"/>
        <end position="336"/>
    </location>
</feature>
<evidence type="ECO:0000259" key="7">
    <source>
        <dbReference type="Pfam" id="PF06925"/>
    </source>
</evidence>
<gene>
    <name evidence="8" type="ORF">PDEL1432_LOCUS1429</name>
</gene>
<sequence>MYKLMAEHSWSWDLFFKFGETDFGLLMHDFILQSICYQPFQKCLEQKFESSNKRADIVVSVHPLCQELPLTILSDLDARDEDHKNPPKCRKTPFVTVVTDLGGAHKTWFHPDVDKCFVPSDALNQKAQSRGLVSSQIEQHGLPIRKGFWPHELQQQQGSNSTTSIESTTTELRTELGLQQDLPTVLVVGGGDGMGGIVDIASALGKKLGEEDGEYQMVVVCGSNQGAQQKLQQTKWPKGVSVHVEGYVNNMDVWMKASDCLVTKAGPGTIAEASICGLPCMLFAYLPGQEEGNIPFVEDSGFGKYSSDPSKIADTVSSWLKSPHTIESMKKASLEAARPSATLDIAREVATLALERKEIMNLRP</sequence>
<evidence type="ECO:0000256" key="3">
    <source>
        <dbReference type="ARBA" id="ARBA00022676"/>
    </source>
</evidence>